<dbReference type="InterPro" id="IPR058546">
    <property type="entry name" value="RPS4B/Roq1-like_LRR"/>
</dbReference>
<accession>A0A2P6PNM5</accession>
<protein>
    <submittedName>
        <fullName evidence="4">Putative leucine-rich repeat domain, L domain-containing protein</fullName>
    </submittedName>
</protein>
<proteinExistence type="predicted"/>
<dbReference type="Proteomes" id="UP000238479">
    <property type="component" value="Chromosome 6"/>
</dbReference>
<evidence type="ECO:0000313" key="4">
    <source>
        <dbReference type="EMBL" id="PRQ23524.1"/>
    </source>
</evidence>
<dbReference type="SUPFAM" id="SSF52058">
    <property type="entry name" value="L domain-like"/>
    <property type="match status" value="1"/>
</dbReference>
<name>A0A2P6PNM5_ROSCH</name>
<dbReference type="Gramene" id="PRQ23524">
    <property type="protein sequence ID" value="PRQ23524"/>
    <property type="gene ID" value="RchiOBHm_Chr6g0262321"/>
</dbReference>
<dbReference type="Pfam" id="PF23286">
    <property type="entry name" value="LRR_13"/>
    <property type="match status" value="1"/>
</dbReference>
<evidence type="ECO:0000259" key="3">
    <source>
        <dbReference type="Pfam" id="PF23286"/>
    </source>
</evidence>
<dbReference type="PANTHER" id="PTHR47186:SF63">
    <property type="entry name" value="C-JID DOMAIN-CONTAINING PROTEIN"/>
    <property type="match status" value="1"/>
</dbReference>
<reference evidence="4 5" key="1">
    <citation type="journal article" date="2018" name="Nat. Genet.">
        <title>The Rosa genome provides new insights in the design of modern roses.</title>
        <authorList>
            <person name="Bendahmane M."/>
        </authorList>
    </citation>
    <scope>NUCLEOTIDE SEQUENCE [LARGE SCALE GENOMIC DNA]</scope>
    <source>
        <strain evidence="5">cv. Old Blush</strain>
    </source>
</reference>
<gene>
    <name evidence="4" type="ORF">RchiOBHm_Chr6g0262321</name>
</gene>
<dbReference type="PANTHER" id="PTHR47186">
    <property type="entry name" value="LEUCINE-RICH REPEAT-CONTAINING PROTEIN 57"/>
    <property type="match status" value="1"/>
</dbReference>
<feature type="domain" description="Disease resistance protein RPS4B/Roq1-like leucine-rich repeats" evidence="3">
    <location>
        <begin position="84"/>
        <end position="170"/>
    </location>
</feature>
<sequence>MPHILCFCFCSQHSKSLKYINLESCPLLTEIPDFSGLSNLKDLNLNECSSLVQVGASVGVLDQLLGLSLSGCNNLTSFPREIALKSVEYINLRGCRMLQTFPEIVAKMGFLTSLDLSGTAIKELPSSIAYLSSLEELTIRECENLTDLSYSIFELQHLWCLDLQGCSKLVKIPKWSAESVTTKSPDLCYLNLRGCNRLQEIPELPPKVNLVNAADCTLLERFAKLSNILERKESQMMKCITLFNCQKLCVSLTHGVTEIEHILLDETCSLFLSCMQSEFHVVFPGREVPKWFDHREDLKELGNTSEFSFEIPPNFKQENKGLAICTAAATVEEINSEEEFPQNNCSFTVRIDIDAESSVERSFNFEAKDMQSAHVWLLYIPFIKFAYCKSPPFACRVRLGHTSQGSVRCKSYGVHLVIPEAESEDEDDYRMDEHPSIVDDESGEDIK</sequence>
<evidence type="ECO:0000256" key="1">
    <source>
        <dbReference type="ARBA" id="ARBA00022821"/>
    </source>
</evidence>
<dbReference type="AlphaFoldDB" id="A0A2P6PNM5"/>
<dbReference type="OMA" id="TIRECEN"/>
<feature type="compositionally biased region" description="Acidic residues" evidence="2">
    <location>
        <begin position="438"/>
        <end position="447"/>
    </location>
</feature>
<evidence type="ECO:0000313" key="5">
    <source>
        <dbReference type="Proteomes" id="UP000238479"/>
    </source>
</evidence>
<evidence type="ECO:0000256" key="2">
    <source>
        <dbReference type="SAM" id="MobiDB-lite"/>
    </source>
</evidence>
<dbReference type="STRING" id="74649.A0A2P6PNM5"/>
<dbReference type="InterPro" id="IPR032675">
    <property type="entry name" value="LRR_dom_sf"/>
</dbReference>
<organism evidence="4 5">
    <name type="scientific">Rosa chinensis</name>
    <name type="common">China rose</name>
    <dbReference type="NCBI Taxonomy" id="74649"/>
    <lineage>
        <taxon>Eukaryota</taxon>
        <taxon>Viridiplantae</taxon>
        <taxon>Streptophyta</taxon>
        <taxon>Embryophyta</taxon>
        <taxon>Tracheophyta</taxon>
        <taxon>Spermatophyta</taxon>
        <taxon>Magnoliopsida</taxon>
        <taxon>eudicotyledons</taxon>
        <taxon>Gunneridae</taxon>
        <taxon>Pentapetalae</taxon>
        <taxon>rosids</taxon>
        <taxon>fabids</taxon>
        <taxon>Rosales</taxon>
        <taxon>Rosaceae</taxon>
        <taxon>Rosoideae</taxon>
        <taxon>Rosoideae incertae sedis</taxon>
        <taxon>Rosa</taxon>
    </lineage>
</organism>
<keyword evidence="5" id="KW-1185">Reference proteome</keyword>
<keyword evidence="1" id="KW-0611">Plant defense</keyword>
<dbReference type="Gene3D" id="3.80.10.10">
    <property type="entry name" value="Ribonuclease Inhibitor"/>
    <property type="match status" value="2"/>
</dbReference>
<comment type="caution">
    <text evidence="4">The sequence shown here is derived from an EMBL/GenBank/DDBJ whole genome shotgun (WGS) entry which is preliminary data.</text>
</comment>
<feature type="region of interest" description="Disordered" evidence="2">
    <location>
        <begin position="422"/>
        <end position="447"/>
    </location>
</feature>
<dbReference type="EMBL" id="PDCK01000044">
    <property type="protein sequence ID" value="PRQ23524.1"/>
    <property type="molecule type" value="Genomic_DNA"/>
</dbReference>